<feature type="domain" description="CheW-like" evidence="1">
    <location>
        <begin position="19"/>
        <end position="165"/>
    </location>
</feature>
<dbReference type="CDD" id="cd00732">
    <property type="entry name" value="CheW"/>
    <property type="match status" value="1"/>
</dbReference>
<dbReference type="InterPro" id="IPR002545">
    <property type="entry name" value="CheW-lke_dom"/>
</dbReference>
<dbReference type="GO" id="GO:0007165">
    <property type="term" value="P:signal transduction"/>
    <property type="evidence" value="ECO:0007669"/>
    <property type="project" value="InterPro"/>
</dbReference>
<sequence>MASAVMERPEAAAAADDRSGKYLTFMLGREEYAIRVLQVKEVMGIQDITSVPQTPSYVKGVINLRGKVIPVMDLRLKFCLPEIPYTQRTCIIVVQVQTGRISISTGIVVDEVSEVLTLAAADIEDTPDFGEGTNVAGSYLLGMAKVKGKVKILLDIDRVLSGQELQGLEALARD</sequence>
<dbReference type="PANTHER" id="PTHR22617">
    <property type="entry name" value="CHEMOTAXIS SENSOR HISTIDINE KINASE-RELATED"/>
    <property type="match status" value="1"/>
</dbReference>
<dbReference type="SMART" id="SM00260">
    <property type="entry name" value="CheW"/>
    <property type="match status" value="1"/>
</dbReference>
<organism evidence="2">
    <name type="scientific">Acidobacterium capsulatum</name>
    <dbReference type="NCBI Taxonomy" id="33075"/>
    <lineage>
        <taxon>Bacteria</taxon>
        <taxon>Pseudomonadati</taxon>
        <taxon>Acidobacteriota</taxon>
        <taxon>Terriglobia</taxon>
        <taxon>Terriglobales</taxon>
        <taxon>Acidobacteriaceae</taxon>
        <taxon>Acidobacterium</taxon>
    </lineage>
</organism>
<dbReference type="Gene3D" id="2.40.50.180">
    <property type="entry name" value="CheA-289, Domain 4"/>
    <property type="match status" value="1"/>
</dbReference>
<dbReference type="Gene3D" id="2.30.30.40">
    <property type="entry name" value="SH3 Domains"/>
    <property type="match status" value="1"/>
</dbReference>
<gene>
    <name evidence="2" type="ORF">ENW50_12740</name>
</gene>
<dbReference type="GO" id="GO:0006935">
    <property type="term" value="P:chemotaxis"/>
    <property type="evidence" value="ECO:0007669"/>
    <property type="project" value="InterPro"/>
</dbReference>
<dbReference type="PANTHER" id="PTHR22617:SF23">
    <property type="entry name" value="CHEMOTAXIS PROTEIN CHEW"/>
    <property type="match status" value="1"/>
</dbReference>
<dbReference type="GO" id="GO:0005829">
    <property type="term" value="C:cytosol"/>
    <property type="evidence" value="ECO:0007669"/>
    <property type="project" value="TreeGrafter"/>
</dbReference>
<dbReference type="InterPro" id="IPR039315">
    <property type="entry name" value="CheW"/>
</dbReference>
<reference evidence="2" key="1">
    <citation type="journal article" date="2020" name="mSystems">
        <title>Genome- and Community-Level Interaction Insights into Carbon Utilization and Element Cycling Functions of Hydrothermarchaeota in Hydrothermal Sediment.</title>
        <authorList>
            <person name="Zhou Z."/>
            <person name="Liu Y."/>
            <person name="Xu W."/>
            <person name="Pan J."/>
            <person name="Luo Z.H."/>
            <person name="Li M."/>
        </authorList>
    </citation>
    <scope>NUCLEOTIDE SEQUENCE [LARGE SCALE GENOMIC DNA]</scope>
    <source>
        <strain evidence="2">SpSt-855</strain>
    </source>
</reference>
<dbReference type="AlphaFoldDB" id="A0A7V5CU28"/>
<dbReference type="PROSITE" id="PS50851">
    <property type="entry name" value="CHEW"/>
    <property type="match status" value="1"/>
</dbReference>
<dbReference type="InterPro" id="IPR036061">
    <property type="entry name" value="CheW-like_dom_sf"/>
</dbReference>
<dbReference type="EMBL" id="DTKL01000079">
    <property type="protein sequence ID" value="HGY95533.1"/>
    <property type="molecule type" value="Genomic_DNA"/>
</dbReference>
<dbReference type="SUPFAM" id="SSF50341">
    <property type="entry name" value="CheW-like"/>
    <property type="match status" value="1"/>
</dbReference>
<dbReference type="Pfam" id="PF01584">
    <property type="entry name" value="CheW"/>
    <property type="match status" value="1"/>
</dbReference>
<accession>A0A7V5CU28</accession>
<evidence type="ECO:0000259" key="1">
    <source>
        <dbReference type="PROSITE" id="PS50851"/>
    </source>
</evidence>
<protein>
    <submittedName>
        <fullName evidence="2">Purine-binding chemotaxis protein CheW</fullName>
    </submittedName>
</protein>
<name>A0A7V5CU28_9BACT</name>
<proteinExistence type="predicted"/>
<comment type="caution">
    <text evidence="2">The sequence shown here is derived from an EMBL/GenBank/DDBJ whole genome shotgun (WGS) entry which is preliminary data.</text>
</comment>
<evidence type="ECO:0000313" key="2">
    <source>
        <dbReference type="EMBL" id="HGY95533.1"/>
    </source>
</evidence>